<feature type="active site" description="Proton acceptor" evidence="3">
    <location>
        <position position="186"/>
    </location>
</feature>
<dbReference type="CDD" id="cd00616">
    <property type="entry name" value="AHBA_syn"/>
    <property type="match status" value="1"/>
</dbReference>
<dbReference type="RefSeq" id="WP_049684726.1">
    <property type="nucleotide sequence ID" value="NZ_CP009170.1"/>
</dbReference>
<sequence>MEIELINLKRQYKNLKDKINQAIEKVLENGQYILGPEVKAFEREIAEYLGVKYAIGVANGTDALVLSLRALGIGPGNEVITTPFTFFATSEAVSQVGATPVFVDIDPDTYNINPDLIEEKITEKTKAILPVHIFGQPCDMNKIMEIAKKHNLYVIEDACQAIGAEYKGQKVGTFGDVACFSFFPTKNLGGYGDGGMVVTNNPEIAEKVDILRKHGSKKKYYNEEIGYNSRLDELQAAILRVKLKYLDMWNGQRISAANKYNELLKDLSDVIKTPYKLPEVKHIYHLYCIQSEKREFLMEKLKENGIATGIYYPVPLHLQKAYADLGYKEGDLPVAEGVCRKIFAIPMYPEITDEEINYVSEILHKIVNEGD</sequence>
<organism evidence="6 7">
    <name type="scientific">Thermoanaerobacter kivui</name>
    <name type="common">Acetogenium kivui</name>
    <dbReference type="NCBI Taxonomy" id="2325"/>
    <lineage>
        <taxon>Bacteria</taxon>
        <taxon>Bacillati</taxon>
        <taxon>Bacillota</taxon>
        <taxon>Clostridia</taxon>
        <taxon>Thermoanaerobacterales</taxon>
        <taxon>Thermoanaerobacteraceae</taxon>
        <taxon>Thermoanaerobacter</taxon>
    </lineage>
</organism>
<protein>
    <submittedName>
        <fullName evidence="6">Pleiotropic regulatory protein DegT</fullName>
    </submittedName>
</protein>
<dbReference type="Gene3D" id="3.90.1150.10">
    <property type="entry name" value="Aspartate Aminotransferase, domain 1"/>
    <property type="match status" value="1"/>
</dbReference>
<dbReference type="GO" id="GO:0000271">
    <property type="term" value="P:polysaccharide biosynthetic process"/>
    <property type="evidence" value="ECO:0007669"/>
    <property type="project" value="TreeGrafter"/>
</dbReference>
<dbReference type="PIRSF" id="PIRSF000390">
    <property type="entry name" value="PLP_StrS"/>
    <property type="match status" value="1"/>
</dbReference>
<evidence type="ECO:0000256" key="4">
    <source>
        <dbReference type="PIRSR" id="PIRSR000390-2"/>
    </source>
</evidence>
<dbReference type="GO" id="GO:0008483">
    <property type="term" value="F:transaminase activity"/>
    <property type="evidence" value="ECO:0007669"/>
    <property type="project" value="TreeGrafter"/>
</dbReference>
<evidence type="ECO:0000313" key="7">
    <source>
        <dbReference type="Proteomes" id="UP000029669"/>
    </source>
</evidence>
<dbReference type="InterPro" id="IPR015422">
    <property type="entry name" value="PyrdxlP-dep_Trfase_small"/>
</dbReference>
<evidence type="ECO:0000256" key="3">
    <source>
        <dbReference type="PIRSR" id="PIRSR000390-1"/>
    </source>
</evidence>
<dbReference type="PANTHER" id="PTHR30244:SF36">
    <property type="entry name" value="3-OXO-GLUCOSE-6-PHOSPHATE:GLUTAMATE AMINOTRANSFERASE"/>
    <property type="match status" value="1"/>
</dbReference>
<dbReference type="STRING" id="2325.TKV_c06620"/>
<dbReference type="InterPro" id="IPR015424">
    <property type="entry name" value="PyrdxlP-dep_Trfase"/>
</dbReference>
<evidence type="ECO:0000313" key="6">
    <source>
        <dbReference type="EMBL" id="AIS51847.1"/>
    </source>
</evidence>
<dbReference type="InterPro" id="IPR000653">
    <property type="entry name" value="DegT/StrS_aminotransferase"/>
</dbReference>
<evidence type="ECO:0000256" key="1">
    <source>
        <dbReference type="ARBA" id="ARBA00022898"/>
    </source>
</evidence>
<dbReference type="KEGG" id="tki:TKV_c06620"/>
<comment type="similarity">
    <text evidence="2 5">Belongs to the DegT/DnrJ/EryC1 family.</text>
</comment>
<evidence type="ECO:0000256" key="5">
    <source>
        <dbReference type="RuleBase" id="RU004508"/>
    </source>
</evidence>
<accession>A0A097APY0</accession>
<evidence type="ECO:0000256" key="2">
    <source>
        <dbReference type="ARBA" id="ARBA00037999"/>
    </source>
</evidence>
<gene>
    <name evidence="6" type="primary">degT</name>
    <name evidence="6" type="ORF">TKV_c06620</name>
</gene>
<dbReference type="Pfam" id="PF01041">
    <property type="entry name" value="DegT_DnrJ_EryC1"/>
    <property type="match status" value="1"/>
</dbReference>
<reference evidence="7" key="1">
    <citation type="journal article" date="2015" name="Genome Announc.">
        <title>Whole-Genome Sequences of 80 Environmental and Clinical Isolates of Burkholderia pseudomallei.</title>
        <authorList>
            <person name="Johnson S.L."/>
            <person name="Baker A.L."/>
            <person name="Chain P.S."/>
            <person name="Currie B.J."/>
            <person name="Daligault H.E."/>
            <person name="Davenport K.W."/>
            <person name="Davis C.B."/>
            <person name="Inglis T.J."/>
            <person name="Kaestli M."/>
            <person name="Koren S."/>
            <person name="Mayo M."/>
            <person name="Merritt A.J."/>
            <person name="Price E.P."/>
            <person name="Sarovich D.S."/>
            <person name="Warner J."/>
            <person name="Rosovitz M.J."/>
        </authorList>
    </citation>
    <scope>NUCLEOTIDE SEQUENCE [LARGE SCALE GENOMIC DNA]</scope>
    <source>
        <strain evidence="7">DSM 2030</strain>
    </source>
</reference>
<feature type="modified residue" description="N6-(pyridoxal phosphate)lysine" evidence="4">
    <location>
        <position position="186"/>
    </location>
</feature>
<dbReference type="GO" id="GO:0030170">
    <property type="term" value="F:pyridoxal phosphate binding"/>
    <property type="evidence" value="ECO:0007669"/>
    <property type="project" value="UniProtKB-ARBA"/>
</dbReference>
<dbReference type="OrthoDB" id="9810913at2"/>
<dbReference type="HOGENOM" id="CLU_033332_7_2_9"/>
<proteinExistence type="inferred from homology"/>
<keyword evidence="1 4" id="KW-0663">Pyridoxal phosphate</keyword>
<dbReference type="eggNOG" id="COG0399">
    <property type="taxonomic scope" value="Bacteria"/>
</dbReference>
<dbReference type="Proteomes" id="UP000029669">
    <property type="component" value="Chromosome"/>
</dbReference>
<dbReference type="PANTHER" id="PTHR30244">
    <property type="entry name" value="TRANSAMINASE"/>
    <property type="match status" value="1"/>
</dbReference>
<dbReference type="AlphaFoldDB" id="A0A097APY0"/>
<dbReference type="FunFam" id="3.40.640.10:FF:000089">
    <property type="entry name" value="Aminotransferase, DegT/DnrJ/EryC1/StrS family"/>
    <property type="match status" value="1"/>
</dbReference>
<keyword evidence="7" id="KW-1185">Reference proteome</keyword>
<dbReference type="SUPFAM" id="SSF53383">
    <property type="entry name" value="PLP-dependent transferases"/>
    <property type="match status" value="1"/>
</dbReference>
<name>A0A097APY0_THEKI</name>
<dbReference type="InterPro" id="IPR015421">
    <property type="entry name" value="PyrdxlP-dep_Trfase_major"/>
</dbReference>
<dbReference type="Gene3D" id="3.40.640.10">
    <property type="entry name" value="Type I PLP-dependent aspartate aminotransferase-like (Major domain)"/>
    <property type="match status" value="1"/>
</dbReference>
<dbReference type="EMBL" id="CP009170">
    <property type="protein sequence ID" value="AIS51847.1"/>
    <property type="molecule type" value="Genomic_DNA"/>
</dbReference>